<dbReference type="Ensembl" id="ENSAOCT00000009560.2">
    <property type="protein sequence ID" value="ENSAOCP00000003566.2"/>
    <property type="gene ID" value="ENSAOCG00000006860.2"/>
</dbReference>
<dbReference type="PANTHER" id="PTHR40472">
    <property type="entry name" value="RICIN B-TYPE LECTIN DOMAIN-CONTAINING PROTEIN"/>
    <property type="match status" value="1"/>
</dbReference>
<dbReference type="InterPro" id="IPR000742">
    <property type="entry name" value="EGF"/>
</dbReference>
<protein>
    <recommendedName>
        <fullName evidence="2">EGF-like domain-containing protein</fullName>
    </recommendedName>
</protein>
<evidence type="ECO:0000259" key="2">
    <source>
        <dbReference type="PROSITE" id="PS50026"/>
    </source>
</evidence>
<sequence length="567" mass="64366">MIGFTFQPCRLLLVCNKQVINIPEFACLCHCVLQVMASTSLLFLLLMSSSLFISTFSQPPPRNQLARGSPQKINKAKEGAKAVGKFILQSISELRFTLTPFLALIPVWGPLISAMVNMGLVGVSVINNNVNNKPILEAIISELDSIRSTMKEHHLEHKWDTWAAGAYHKPEMDINLAWDRYLTLARSLLQARSDSENKRHISEFVNYYEKYLDATNTLRRLLTAKGATFVYNLGDLLAQHVKCHDREIREYTVFINQLICKGNTMNQFFYKMKGTGSPAKDEEAARIAYEAADVMFQVQMACMENSEDYVKKDIEALIDKTKKRDVLANEVQAFLEKTYDRYDWMVVAYITKNSGHKILETLNKHTMTDFYTFAQRQGISVAVARQVKGTHTMFNNIVEAIRRCFPKQPVCYKVAEELRVCRQGVGQGIPVSDAITAVHAYTSEPHDSFKANKASYYVDISRSRGQTPFIYEGDCQKSKGIRGGKFAVLIKSNEEIFNKHPCAKLNCGGNQRGRCIEVQGINVGICRCKMPFYGRNCESSLVDYKSFLEQQSGLQVVDHRTRNRPRF</sequence>
<accession>A0A3Q1B0C0</accession>
<reference evidence="3" key="3">
    <citation type="submission" date="2025-09" db="UniProtKB">
        <authorList>
            <consortium name="Ensembl"/>
        </authorList>
    </citation>
    <scope>IDENTIFICATION</scope>
</reference>
<keyword evidence="1" id="KW-0245">EGF-like domain</keyword>
<evidence type="ECO:0000313" key="4">
    <source>
        <dbReference type="Proteomes" id="UP001501940"/>
    </source>
</evidence>
<dbReference type="PROSITE" id="PS01186">
    <property type="entry name" value="EGF_2"/>
    <property type="match status" value="1"/>
</dbReference>
<feature type="domain" description="EGF-like" evidence="2">
    <location>
        <begin position="498"/>
        <end position="538"/>
    </location>
</feature>
<keyword evidence="4" id="KW-1185">Reference proteome</keyword>
<dbReference type="PROSITE" id="PS00022">
    <property type="entry name" value="EGF_1"/>
    <property type="match status" value="1"/>
</dbReference>
<feature type="disulfide bond" evidence="1">
    <location>
        <begin position="528"/>
        <end position="537"/>
    </location>
</feature>
<organism evidence="3 4">
    <name type="scientific">Amphiprion ocellaris</name>
    <name type="common">Clown anemonefish</name>
    <dbReference type="NCBI Taxonomy" id="80972"/>
    <lineage>
        <taxon>Eukaryota</taxon>
        <taxon>Metazoa</taxon>
        <taxon>Chordata</taxon>
        <taxon>Craniata</taxon>
        <taxon>Vertebrata</taxon>
        <taxon>Euteleostomi</taxon>
        <taxon>Actinopterygii</taxon>
        <taxon>Neopterygii</taxon>
        <taxon>Teleostei</taxon>
        <taxon>Neoteleostei</taxon>
        <taxon>Acanthomorphata</taxon>
        <taxon>Ovalentaria</taxon>
        <taxon>Pomacentridae</taxon>
        <taxon>Amphiprion</taxon>
    </lineage>
</organism>
<evidence type="ECO:0000256" key="1">
    <source>
        <dbReference type="PROSITE-ProRule" id="PRU00076"/>
    </source>
</evidence>
<dbReference type="InterPro" id="IPR039051">
    <property type="entry name" value="SE-CTX-like"/>
</dbReference>
<proteinExistence type="predicted"/>
<dbReference type="Proteomes" id="UP001501940">
    <property type="component" value="Chromosome 19"/>
</dbReference>
<reference evidence="3 4" key="1">
    <citation type="submission" date="2022-01" db="EMBL/GenBank/DDBJ databases">
        <title>A chromosome-scale genome assembly of the false clownfish, Amphiprion ocellaris.</title>
        <authorList>
            <person name="Ryu T."/>
        </authorList>
    </citation>
    <scope>NUCLEOTIDE SEQUENCE [LARGE SCALE GENOMIC DNA]</scope>
</reference>
<comment type="caution">
    <text evidence="1">Lacks conserved residue(s) required for the propagation of feature annotation.</text>
</comment>
<dbReference type="OMA" id="HVKCHEK"/>
<dbReference type="AlphaFoldDB" id="A0A3Q1B0C0"/>
<evidence type="ECO:0000313" key="3">
    <source>
        <dbReference type="Ensembl" id="ENSAOCP00000003566.2"/>
    </source>
</evidence>
<dbReference type="PANTHER" id="PTHR40472:SF6">
    <property type="entry name" value="RICIN B-TYPE LECTIN DOMAIN-CONTAINING PROTEIN"/>
    <property type="match status" value="1"/>
</dbReference>
<dbReference type="GeneTree" id="ENSGT00940000177148"/>
<keyword evidence="1" id="KW-1015">Disulfide bond</keyword>
<name>A0A3Q1B0C0_AMPOC</name>
<reference evidence="3" key="2">
    <citation type="submission" date="2025-08" db="UniProtKB">
        <authorList>
            <consortium name="Ensembl"/>
        </authorList>
    </citation>
    <scope>IDENTIFICATION</scope>
</reference>
<dbReference type="PROSITE" id="PS50026">
    <property type="entry name" value="EGF_3"/>
    <property type="match status" value="1"/>
</dbReference>